<evidence type="ECO:0000313" key="2">
    <source>
        <dbReference type="EMBL" id="CRK90150.1"/>
    </source>
</evidence>
<sequence>MNMILASIVLLCAFSSVYCGGSSSAQNQESTPSQPFKLILFKGGDFEVDPNTLTCPNCLLTATDCTKCDVPAGFAGQGRCKYRVQKDIDVDGEPLGCCLDPCTTIDGTDFTGTIV</sequence>
<gene>
    <name evidence="2" type="ORF">CLUMA_CG003866</name>
</gene>
<dbReference type="Proteomes" id="UP000183832">
    <property type="component" value="Unassembled WGS sequence"/>
</dbReference>
<dbReference type="AlphaFoldDB" id="A0A1J1HUH2"/>
<organism evidence="2 3">
    <name type="scientific">Clunio marinus</name>
    <dbReference type="NCBI Taxonomy" id="568069"/>
    <lineage>
        <taxon>Eukaryota</taxon>
        <taxon>Metazoa</taxon>
        <taxon>Ecdysozoa</taxon>
        <taxon>Arthropoda</taxon>
        <taxon>Hexapoda</taxon>
        <taxon>Insecta</taxon>
        <taxon>Pterygota</taxon>
        <taxon>Neoptera</taxon>
        <taxon>Endopterygota</taxon>
        <taxon>Diptera</taxon>
        <taxon>Nematocera</taxon>
        <taxon>Chironomoidea</taxon>
        <taxon>Chironomidae</taxon>
        <taxon>Clunio</taxon>
    </lineage>
</organism>
<reference evidence="2 3" key="1">
    <citation type="submission" date="2015-04" db="EMBL/GenBank/DDBJ databases">
        <authorList>
            <person name="Syromyatnikov M.Y."/>
            <person name="Popov V.N."/>
        </authorList>
    </citation>
    <scope>NUCLEOTIDE SEQUENCE [LARGE SCALE GENOMIC DNA]</scope>
</reference>
<dbReference type="EMBL" id="CVRI01000017">
    <property type="protein sequence ID" value="CRK90150.1"/>
    <property type="molecule type" value="Genomic_DNA"/>
</dbReference>
<protein>
    <submittedName>
        <fullName evidence="2">CLUMA_CG003866, isoform A</fullName>
    </submittedName>
</protein>
<keyword evidence="1" id="KW-0732">Signal</keyword>
<feature type="chain" id="PRO_5013131285" evidence="1">
    <location>
        <begin position="20"/>
        <end position="115"/>
    </location>
</feature>
<keyword evidence="3" id="KW-1185">Reference proteome</keyword>
<evidence type="ECO:0000313" key="3">
    <source>
        <dbReference type="Proteomes" id="UP000183832"/>
    </source>
</evidence>
<feature type="signal peptide" evidence="1">
    <location>
        <begin position="1"/>
        <end position="19"/>
    </location>
</feature>
<evidence type="ECO:0000256" key="1">
    <source>
        <dbReference type="SAM" id="SignalP"/>
    </source>
</evidence>
<proteinExistence type="predicted"/>
<accession>A0A1J1HUH2</accession>
<name>A0A1J1HUH2_9DIPT</name>